<organism evidence="2 3">
    <name type="scientific">Winogradskyella psychrotolerans RS-3</name>
    <dbReference type="NCBI Taxonomy" id="641526"/>
    <lineage>
        <taxon>Bacteria</taxon>
        <taxon>Pseudomonadati</taxon>
        <taxon>Bacteroidota</taxon>
        <taxon>Flavobacteriia</taxon>
        <taxon>Flavobacteriales</taxon>
        <taxon>Flavobacteriaceae</taxon>
        <taxon>Winogradskyella</taxon>
    </lineage>
</organism>
<evidence type="ECO:0000256" key="1">
    <source>
        <dbReference type="SAM" id="Phobius"/>
    </source>
</evidence>
<name>S7X0X4_9FLAO</name>
<accession>S7X0X4</accession>
<keyword evidence="3" id="KW-1185">Reference proteome</keyword>
<feature type="transmembrane region" description="Helical" evidence="1">
    <location>
        <begin position="72"/>
        <end position="92"/>
    </location>
</feature>
<dbReference type="Proteomes" id="UP000014962">
    <property type="component" value="Unassembled WGS sequence"/>
</dbReference>
<dbReference type="STRING" id="641526.ADIWIN_4048"/>
<evidence type="ECO:0000313" key="3">
    <source>
        <dbReference type="Proteomes" id="UP000014962"/>
    </source>
</evidence>
<protein>
    <submittedName>
        <fullName evidence="2">Uncharacterized protein</fullName>
    </submittedName>
</protein>
<dbReference type="EMBL" id="ATMR01000215">
    <property type="protein sequence ID" value="EPR69773.1"/>
    <property type="molecule type" value="Genomic_DNA"/>
</dbReference>
<gene>
    <name evidence="2" type="ORF">ADIWIN_4048</name>
</gene>
<keyword evidence="1" id="KW-0812">Transmembrane</keyword>
<comment type="caution">
    <text evidence="2">The sequence shown here is derived from an EMBL/GenBank/DDBJ whole genome shotgun (WGS) entry which is preliminary data.</text>
</comment>
<keyword evidence="1" id="KW-0472">Membrane</keyword>
<dbReference type="AlphaFoldDB" id="S7X0X4"/>
<dbReference type="eggNOG" id="ENOG5032XMR">
    <property type="taxonomic scope" value="Bacteria"/>
</dbReference>
<sequence>MLNSCATIFNGRHTKVNIYAPQNTTVELENSSILIDKGKAKIFPERSKDSLRFTLKNDSISSDFTFKRKVSGLLYGNLFIPATLGVGLLIDLTNQKRFTYKRHMLFEIDSTTNEFKISKEKIIDFKQHTTFIYTSPLLAIDLFSQPMISLGFEYFPLKNFSISAEYATIYTKKLRDDSNFKLVKNKGRSFRYEVKYYNLISLIDNPRVNEYIGLEARFIRQYYNKNISYDRTNQDINYYINEPIAVQKSVDIVNLKYGLNFPIGKRMFIDLYSGFGIRNKTFKNPNLAYNPETDRLSDHYEDSHFIIIENAYLEGRDDTTEFNFALGFKFGIIF</sequence>
<reference evidence="2 3" key="1">
    <citation type="journal article" date="2013" name="Genome Announc.">
        <title>Draft Genome Sequence of Winogradskyella psychrotolerans RS-3T, Isolated from the Marine Transect of Kongsfjorden, Ny-Alesund, Svalbard, Arctic Ocean.</title>
        <authorList>
            <person name="Kumar Pinnaka A."/>
            <person name="Ara S."/>
            <person name="Singh A."/>
            <person name="Shivaji S."/>
        </authorList>
    </citation>
    <scope>NUCLEOTIDE SEQUENCE [LARGE SCALE GENOMIC DNA]</scope>
    <source>
        <strain evidence="2 3">RS-3</strain>
    </source>
</reference>
<proteinExistence type="predicted"/>
<evidence type="ECO:0000313" key="2">
    <source>
        <dbReference type="EMBL" id="EPR69773.1"/>
    </source>
</evidence>
<keyword evidence="1" id="KW-1133">Transmembrane helix</keyword>